<dbReference type="PROSITE" id="PS51143">
    <property type="entry name" value="MT_A70"/>
    <property type="match status" value="1"/>
</dbReference>
<name>A0A840N339_9BRAD</name>
<keyword evidence="1 5" id="KW-0489">Methyltransferase</keyword>
<evidence type="ECO:0000313" key="6">
    <source>
        <dbReference type="Proteomes" id="UP000521227"/>
    </source>
</evidence>
<dbReference type="InterPro" id="IPR007757">
    <property type="entry name" value="MT-A70-like"/>
</dbReference>
<dbReference type="PANTHER" id="PTHR12829">
    <property type="entry name" value="N6-ADENOSINE-METHYLTRANSFERASE"/>
    <property type="match status" value="1"/>
</dbReference>
<organism evidence="5 6">
    <name type="scientific">Afipia massiliensis</name>
    <dbReference type="NCBI Taxonomy" id="211460"/>
    <lineage>
        <taxon>Bacteria</taxon>
        <taxon>Pseudomonadati</taxon>
        <taxon>Pseudomonadota</taxon>
        <taxon>Alphaproteobacteria</taxon>
        <taxon>Hyphomicrobiales</taxon>
        <taxon>Nitrobacteraceae</taxon>
        <taxon>Afipia</taxon>
    </lineage>
</organism>
<dbReference type="Pfam" id="PF05063">
    <property type="entry name" value="MT-A70"/>
    <property type="match status" value="1"/>
</dbReference>
<comment type="caution">
    <text evidence="5">The sequence shown here is derived from an EMBL/GenBank/DDBJ whole genome shotgun (WGS) entry which is preliminary data.</text>
</comment>
<dbReference type="GO" id="GO:0032259">
    <property type="term" value="P:methylation"/>
    <property type="evidence" value="ECO:0007669"/>
    <property type="project" value="UniProtKB-KW"/>
</dbReference>
<evidence type="ECO:0000313" key="5">
    <source>
        <dbReference type="EMBL" id="MBB5051146.1"/>
    </source>
</evidence>
<evidence type="ECO:0000256" key="1">
    <source>
        <dbReference type="ARBA" id="ARBA00022603"/>
    </source>
</evidence>
<evidence type="ECO:0000256" key="2">
    <source>
        <dbReference type="ARBA" id="ARBA00022679"/>
    </source>
</evidence>
<proteinExistence type="inferred from homology"/>
<reference evidence="5 6" key="1">
    <citation type="submission" date="2020-08" db="EMBL/GenBank/DDBJ databases">
        <title>Genomic Encyclopedia of Type Strains, Phase IV (KMG-IV): sequencing the most valuable type-strain genomes for metagenomic binning, comparative biology and taxonomic classification.</title>
        <authorList>
            <person name="Goeker M."/>
        </authorList>
    </citation>
    <scope>NUCLEOTIDE SEQUENCE [LARGE SCALE GENOMIC DNA]</scope>
    <source>
        <strain evidence="5 6">DSM 17498</strain>
    </source>
</reference>
<keyword evidence="3" id="KW-0949">S-adenosyl-L-methionine</keyword>
<dbReference type="Proteomes" id="UP000521227">
    <property type="component" value="Unassembled WGS sequence"/>
</dbReference>
<dbReference type="AlphaFoldDB" id="A0A840N339"/>
<dbReference type="GO" id="GO:0008757">
    <property type="term" value="F:S-adenosylmethionine-dependent methyltransferase activity"/>
    <property type="evidence" value="ECO:0007669"/>
    <property type="project" value="UniProtKB-ARBA"/>
</dbReference>
<keyword evidence="2" id="KW-0808">Transferase</keyword>
<evidence type="ECO:0000256" key="3">
    <source>
        <dbReference type="ARBA" id="ARBA00022691"/>
    </source>
</evidence>
<dbReference type="EMBL" id="JACHIJ010000002">
    <property type="protein sequence ID" value="MBB5051146.1"/>
    <property type="molecule type" value="Genomic_DNA"/>
</dbReference>
<dbReference type="GO" id="GO:0008173">
    <property type="term" value="F:RNA methyltransferase activity"/>
    <property type="evidence" value="ECO:0007669"/>
    <property type="project" value="UniProtKB-ARBA"/>
</dbReference>
<evidence type="ECO:0000256" key="4">
    <source>
        <dbReference type="PROSITE-ProRule" id="PRU00489"/>
    </source>
</evidence>
<dbReference type="RefSeq" id="WP_246395290.1">
    <property type="nucleotide sequence ID" value="NZ_JACHIJ010000002.1"/>
</dbReference>
<dbReference type="PANTHER" id="PTHR12829:SF7">
    <property type="entry name" value="N6-ADENOSINE-METHYLTRANSFERASE CATALYTIC SUBUNIT"/>
    <property type="match status" value="1"/>
</dbReference>
<gene>
    <name evidence="5" type="ORF">HNQ36_001100</name>
</gene>
<comment type="similarity">
    <text evidence="4">Belongs to the MT-A70-like family.</text>
</comment>
<sequence>MLALGDIELERRRFELLSPIEHWTPGAKARLIAAILDGYVGLQEASLAHRLSSSELSRLLRAFSGGCEPARLPRFTPVASAWPFNGLKMFGYDLIMIDPPWPTEMRSQKGEKKSSAGKYGSMSFAEIAAMPVGQLASTPCVLFVWAVWPHVMYGGNPKLRYSDFDASRSPIGECIHAWGARVVTGGAWRKMTVNGHVAFGPGYRVRSSCEPWFMAVFGNPQETSLSARNIFDGLRREHSRKPEQAYAWCEAYMPEARRVEIFSRTSRPGWDTWGFEAGKFDPVVTVAEREEAAA</sequence>
<accession>A0A840N339</accession>
<protein>
    <submittedName>
        <fullName evidence="5">N6-adenosine-specific RNA methylase IME4</fullName>
    </submittedName>
</protein>